<dbReference type="PANTHER" id="PTHR33650">
    <property type="entry name" value="CHLOROPLAST ENVELOPE MEMBRANE PROTEIN-RELATED"/>
    <property type="match status" value="1"/>
</dbReference>
<keyword evidence="7 8" id="KW-0472">Membrane</keyword>
<evidence type="ECO:0000256" key="3">
    <source>
        <dbReference type="ARBA" id="ARBA00022692"/>
    </source>
</evidence>
<evidence type="ECO:0000256" key="5">
    <source>
        <dbReference type="ARBA" id="ARBA00022989"/>
    </source>
</evidence>
<name>A0A1U7HNG5_9CHRO</name>
<keyword evidence="10" id="KW-1185">Reference proteome</keyword>
<protein>
    <recommendedName>
        <fullName evidence="8">Proton extrusion protein PxcA</fullName>
    </recommendedName>
</protein>
<feature type="transmembrane region" description="Helical" evidence="8">
    <location>
        <begin position="329"/>
        <end position="346"/>
    </location>
</feature>
<evidence type="ECO:0000313" key="9">
    <source>
        <dbReference type="EMBL" id="OKH25055.1"/>
    </source>
</evidence>
<feature type="transmembrane region" description="Helical" evidence="8">
    <location>
        <begin position="224"/>
        <end position="241"/>
    </location>
</feature>
<evidence type="ECO:0000256" key="7">
    <source>
        <dbReference type="ARBA" id="ARBA00023136"/>
    </source>
</evidence>
<dbReference type="EMBL" id="MRCC01000011">
    <property type="protein sequence ID" value="OKH25055.1"/>
    <property type="molecule type" value="Genomic_DNA"/>
</dbReference>
<evidence type="ECO:0000256" key="1">
    <source>
        <dbReference type="ARBA" id="ARBA00004141"/>
    </source>
</evidence>
<organism evidence="9 10">
    <name type="scientific">Chroogloeocystis siderophila 5.2 s.c.1</name>
    <dbReference type="NCBI Taxonomy" id="247279"/>
    <lineage>
        <taxon>Bacteria</taxon>
        <taxon>Bacillati</taxon>
        <taxon>Cyanobacteriota</taxon>
        <taxon>Cyanophyceae</taxon>
        <taxon>Oscillatoriophycideae</taxon>
        <taxon>Chroococcales</taxon>
        <taxon>Chroococcaceae</taxon>
        <taxon>Chroogloeocystis</taxon>
    </lineage>
</organism>
<keyword evidence="5 8" id="KW-1133">Transmembrane helix</keyword>
<comment type="caution">
    <text evidence="9">The sequence shown here is derived from an EMBL/GenBank/DDBJ whole genome shotgun (WGS) entry which is preliminary data.</text>
</comment>
<dbReference type="STRING" id="247279.NIES1031_14500"/>
<dbReference type="InterPro" id="IPR004282">
    <property type="entry name" value="CemA"/>
</dbReference>
<dbReference type="RefSeq" id="WP_073550247.1">
    <property type="nucleotide sequence ID" value="NZ_CAWMVK010000003.1"/>
</dbReference>
<accession>A0A1U7HNG5</accession>
<dbReference type="AlphaFoldDB" id="A0A1U7HNG5"/>
<dbReference type="GO" id="GO:0005886">
    <property type="term" value="C:plasma membrane"/>
    <property type="evidence" value="ECO:0007669"/>
    <property type="project" value="UniProtKB-SubCell"/>
</dbReference>
<feature type="transmembrane region" description="Helical" evidence="8">
    <location>
        <begin position="408"/>
        <end position="428"/>
    </location>
</feature>
<reference evidence="9 10" key="1">
    <citation type="submission" date="2016-11" db="EMBL/GenBank/DDBJ databases">
        <title>Draft Genome Sequences of Nine Cyanobacterial Strains from Diverse Habitats.</title>
        <authorList>
            <person name="Zhu T."/>
            <person name="Hou S."/>
            <person name="Lu X."/>
            <person name="Hess W.R."/>
        </authorList>
    </citation>
    <scope>NUCLEOTIDE SEQUENCE [LARGE SCALE GENOMIC DNA]</scope>
    <source>
        <strain evidence="9 10">5.2 s.c.1</strain>
    </source>
</reference>
<evidence type="ECO:0000256" key="8">
    <source>
        <dbReference type="HAMAP-Rule" id="MF_01308"/>
    </source>
</evidence>
<comment type="subcellular location">
    <subcellularLocation>
        <location evidence="8">Cell inner membrane</location>
        <topology evidence="8">Multi-pass membrane protein</topology>
    </subcellularLocation>
    <subcellularLocation>
        <location evidence="1">Membrane</location>
        <topology evidence="1">Multi-pass membrane protein</topology>
    </subcellularLocation>
</comment>
<gene>
    <name evidence="8" type="primary">pxcA</name>
    <name evidence="9" type="ORF">NIES1031_14500</name>
</gene>
<keyword evidence="6 8" id="KW-0406">Ion transport</keyword>
<evidence type="ECO:0000256" key="2">
    <source>
        <dbReference type="ARBA" id="ARBA00022448"/>
    </source>
</evidence>
<dbReference type="NCBIfam" id="NF002703">
    <property type="entry name" value="PRK02507.1-1"/>
    <property type="match status" value="1"/>
</dbReference>
<keyword evidence="2 8" id="KW-0813">Transport</keyword>
<evidence type="ECO:0000313" key="10">
    <source>
        <dbReference type="Proteomes" id="UP000185984"/>
    </source>
</evidence>
<comment type="function">
    <text evidence="8">Required for H(+) efflux immediately after light irradiation to form a rapid H(+) concentration gradient across the thylakoid membranes. Together with PxcL, contributes to transient H(+) uptake following dark to light transition.</text>
</comment>
<keyword evidence="4 8" id="KW-0375">Hydrogen ion transport</keyword>
<dbReference type="PANTHER" id="PTHR33650:SF2">
    <property type="entry name" value="CHLOROPLAST ENVELOPE MEMBRANE PROTEIN"/>
    <property type="match status" value="1"/>
</dbReference>
<evidence type="ECO:0000256" key="6">
    <source>
        <dbReference type="ARBA" id="ARBA00023065"/>
    </source>
</evidence>
<keyword evidence="8" id="KW-1003">Cell membrane</keyword>
<keyword evidence="3 8" id="KW-0812">Transmembrane</keyword>
<dbReference type="OrthoDB" id="418298at2"/>
<comment type="similarity">
    <text evidence="8">Belongs to the CemA family.</text>
</comment>
<dbReference type="Pfam" id="PF03040">
    <property type="entry name" value="CemA"/>
    <property type="match status" value="1"/>
</dbReference>
<dbReference type="GO" id="GO:0015078">
    <property type="term" value="F:proton transmembrane transporter activity"/>
    <property type="evidence" value="ECO:0007669"/>
    <property type="project" value="UniProtKB-UniRule"/>
</dbReference>
<proteinExistence type="inferred from homology"/>
<sequence>MKRSIPQQIYSFLVKAQQWYLDTPERSLEEAYKAALLIKAMEDEHFNGQKIAPNPNYGSSAIAYFQAELKKHLKTIRMRLTEFKASRSWINPNYQNITKITKNDGTFPDKDSFAIQKRNHQSRILEKLRFIDEILAKYNADETVDFVPTEDPIIRSEPAGVEPKLAPNAVVKNVGTTQRPKTKAETTSVLPRSILSTINRLKVELDPRAEDEVVKKFRSSQRRTFISIRLILLLIIVPFLTQQLSKNLIIGPIIDHLRNSQETVIFLNSEMEERALIEMQRFEEQLKFRSLLHEEAELSPEQLEQQMQVKVREIVEHFRYESTNAVKNVFADLLSVGAFTWLIVTSRKELEVLKEFMDNIIYGLSDSAKAFIIILFTDIFVGFHSTHGWEVLLGTVSRHFGLPENRDFIFLFIATFPVILDAVFKYWIFRYLNRISPSAVATYRNMNE</sequence>
<evidence type="ECO:0000256" key="4">
    <source>
        <dbReference type="ARBA" id="ARBA00022781"/>
    </source>
</evidence>
<dbReference type="HAMAP" id="MF_01308">
    <property type="entry name" value="CemA_PxcA"/>
    <property type="match status" value="1"/>
</dbReference>
<feature type="transmembrane region" description="Helical" evidence="8">
    <location>
        <begin position="367"/>
        <end position="388"/>
    </location>
</feature>
<keyword evidence="8" id="KW-0997">Cell inner membrane</keyword>
<dbReference type="Proteomes" id="UP000185984">
    <property type="component" value="Unassembled WGS sequence"/>
</dbReference>